<sequence>MNTFYSVLVIGGCPGDQRQLLDEFQTQGVPTRHFWPETYADGVKGLEDFLKELSTRPILIMVDIDTASDYFRSVMNAIQQHPLTRLVPIITYGNDNASSWSDTSLNRTSTPHLFKPDNWNQTVRTLVSYWSESMPLTERGL</sequence>
<protein>
    <recommendedName>
        <fullName evidence="3">Response regulatory domain-containing protein</fullName>
    </recommendedName>
</protein>
<proteinExistence type="predicted"/>
<comment type="caution">
    <text evidence="1">The sequence shown here is derived from an EMBL/GenBank/DDBJ whole genome shotgun (WGS) entry which is preliminary data.</text>
</comment>
<dbReference type="EMBL" id="BAABHB010000006">
    <property type="protein sequence ID" value="GAA4409069.1"/>
    <property type="molecule type" value="Genomic_DNA"/>
</dbReference>
<name>A0ABP8KL19_9BACT</name>
<evidence type="ECO:0000313" key="1">
    <source>
        <dbReference type="EMBL" id="GAA4409069.1"/>
    </source>
</evidence>
<gene>
    <name evidence="1" type="ORF">GCM10023187_31790</name>
</gene>
<evidence type="ECO:0008006" key="3">
    <source>
        <dbReference type="Google" id="ProtNLM"/>
    </source>
</evidence>
<dbReference type="RefSeq" id="WP_345268809.1">
    <property type="nucleotide sequence ID" value="NZ_BAABHB010000006.1"/>
</dbReference>
<keyword evidence="2" id="KW-1185">Reference proteome</keyword>
<dbReference type="Proteomes" id="UP001500936">
    <property type="component" value="Unassembled WGS sequence"/>
</dbReference>
<accession>A0ABP8KL19</accession>
<reference evidence="2" key="1">
    <citation type="journal article" date="2019" name="Int. J. Syst. Evol. Microbiol.">
        <title>The Global Catalogue of Microorganisms (GCM) 10K type strain sequencing project: providing services to taxonomists for standard genome sequencing and annotation.</title>
        <authorList>
            <consortium name="The Broad Institute Genomics Platform"/>
            <consortium name="The Broad Institute Genome Sequencing Center for Infectious Disease"/>
            <person name="Wu L."/>
            <person name="Ma J."/>
        </authorList>
    </citation>
    <scope>NUCLEOTIDE SEQUENCE [LARGE SCALE GENOMIC DNA]</scope>
    <source>
        <strain evidence="2">JCM 17925</strain>
    </source>
</reference>
<evidence type="ECO:0000313" key="2">
    <source>
        <dbReference type="Proteomes" id="UP001500936"/>
    </source>
</evidence>
<organism evidence="1 2">
    <name type="scientific">Nibrella viscosa</name>
    <dbReference type="NCBI Taxonomy" id="1084524"/>
    <lineage>
        <taxon>Bacteria</taxon>
        <taxon>Pseudomonadati</taxon>
        <taxon>Bacteroidota</taxon>
        <taxon>Cytophagia</taxon>
        <taxon>Cytophagales</taxon>
        <taxon>Spirosomataceae</taxon>
        <taxon>Nibrella</taxon>
    </lineage>
</organism>